<name>A0A433D813_9FUNG</name>
<dbReference type="AlphaFoldDB" id="A0A433D813"/>
<gene>
    <name evidence="2" type="ORF">BC936DRAFT_146320</name>
</gene>
<evidence type="ECO:0000313" key="3">
    <source>
        <dbReference type="Proteomes" id="UP000268093"/>
    </source>
</evidence>
<reference evidence="2 3" key="1">
    <citation type="journal article" date="2018" name="New Phytol.">
        <title>Phylogenomics of Endogonaceae and evolution of mycorrhizas within Mucoromycota.</title>
        <authorList>
            <person name="Chang Y."/>
            <person name="Desiro A."/>
            <person name="Na H."/>
            <person name="Sandor L."/>
            <person name="Lipzen A."/>
            <person name="Clum A."/>
            <person name="Barry K."/>
            <person name="Grigoriev I.V."/>
            <person name="Martin F.M."/>
            <person name="Stajich J.E."/>
            <person name="Smith M.E."/>
            <person name="Bonito G."/>
            <person name="Spatafora J.W."/>
        </authorList>
    </citation>
    <scope>NUCLEOTIDE SEQUENCE [LARGE SCALE GENOMIC DNA]</scope>
    <source>
        <strain evidence="2 3">GMNB39</strain>
    </source>
</reference>
<proteinExistence type="predicted"/>
<sequence>MAPVKQRGSPTKSTESTRAARRVSPKPPGARRLNKFALLGASELTEIKTLSTEAKDFDTRSPLTKRNHDLVARQWDEYMAVNGVSKTAAWTIQHATVGM</sequence>
<feature type="region of interest" description="Disordered" evidence="1">
    <location>
        <begin position="1"/>
        <end position="31"/>
    </location>
</feature>
<evidence type="ECO:0000256" key="1">
    <source>
        <dbReference type="SAM" id="MobiDB-lite"/>
    </source>
</evidence>
<feature type="compositionally biased region" description="Polar residues" evidence="1">
    <location>
        <begin position="8"/>
        <end position="17"/>
    </location>
</feature>
<evidence type="ECO:0000313" key="2">
    <source>
        <dbReference type="EMBL" id="RUP46965.1"/>
    </source>
</evidence>
<accession>A0A433D813</accession>
<organism evidence="2 3">
    <name type="scientific">Jimgerdemannia flammicorona</name>
    <dbReference type="NCBI Taxonomy" id="994334"/>
    <lineage>
        <taxon>Eukaryota</taxon>
        <taxon>Fungi</taxon>
        <taxon>Fungi incertae sedis</taxon>
        <taxon>Mucoromycota</taxon>
        <taxon>Mucoromycotina</taxon>
        <taxon>Endogonomycetes</taxon>
        <taxon>Endogonales</taxon>
        <taxon>Endogonaceae</taxon>
        <taxon>Jimgerdemannia</taxon>
    </lineage>
</organism>
<comment type="caution">
    <text evidence="2">The sequence shown here is derived from an EMBL/GenBank/DDBJ whole genome shotgun (WGS) entry which is preliminary data.</text>
</comment>
<dbReference type="Proteomes" id="UP000268093">
    <property type="component" value="Unassembled WGS sequence"/>
</dbReference>
<dbReference type="EMBL" id="RBNI01005148">
    <property type="protein sequence ID" value="RUP46965.1"/>
    <property type="molecule type" value="Genomic_DNA"/>
</dbReference>
<protein>
    <submittedName>
        <fullName evidence="2">Uncharacterized protein</fullName>
    </submittedName>
</protein>
<keyword evidence="3" id="KW-1185">Reference proteome</keyword>